<dbReference type="Proteomes" id="UP000054985">
    <property type="component" value="Unassembled WGS sequence"/>
</dbReference>
<keyword evidence="3 5" id="KW-0093">Biotin biosynthesis</keyword>
<feature type="binding site" evidence="5">
    <location>
        <begin position="77"/>
        <end position="78"/>
    </location>
    <ligand>
        <name>substrate</name>
    </ligand>
</feature>
<feature type="domain" description="FBA" evidence="6">
    <location>
        <begin position="1"/>
        <end position="44"/>
    </location>
</feature>
<dbReference type="OrthoDB" id="9780744at2"/>
<organism evidence="8 10">
    <name type="scientific">Legionella moravica</name>
    <dbReference type="NCBI Taxonomy" id="39962"/>
    <lineage>
        <taxon>Bacteria</taxon>
        <taxon>Pseudomonadati</taxon>
        <taxon>Pseudomonadota</taxon>
        <taxon>Gammaproteobacteria</taxon>
        <taxon>Legionellales</taxon>
        <taxon>Legionellaceae</taxon>
        <taxon>Legionella</taxon>
    </lineage>
</organism>
<dbReference type="GO" id="GO:0016020">
    <property type="term" value="C:membrane"/>
    <property type="evidence" value="ECO:0007669"/>
    <property type="project" value="TreeGrafter"/>
</dbReference>
<keyword evidence="4 5" id="KW-0378">Hydrolase</keyword>
<dbReference type="GO" id="GO:0009102">
    <property type="term" value="P:biotin biosynthetic process"/>
    <property type="evidence" value="ECO:0007669"/>
    <property type="project" value="UniProtKB-UniRule"/>
</dbReference>
<evidence type="ECO:0000313" key="10">
    <source>
        <dbReference type="Proteomes" id="UP000254040"/>
    </source>
</evidence>
<feature type="binding site" evidence="5">
    <location>
        <position position="20"/>
    </location>
    <ligand>
        <name>substrate</name>
    </ligand>
</feature>
<dbReference type="SUPFAM" id="SSF53474">
    <property type="entry name" value="alpha/beta-Hydrolases"/>
    <property type="match status" value="1"/>
</dbReference>
<dbReference type="Pfam" id="PF00561">
    <property type="entry name" value="Abhydrolase_1"/>
    <property type="match status" value="1"/>
</dbReference>
<dbReference type="Gene3D" id="3.40.50.1820">
    <property type="entry name" value="alpha/beta hydrolase"/>
    <property type="match status" value="1"/>
</dbReference>
<gene>
    <name evidence="5 8" type="primary">bioH</name>
    <name evidence="7" type="ORF">Lmor_0293</name>
    <name evidence="8" type="ORF">NCTC12239_01772</name>
</gene>
<proteinExistence type="inferred from homology"/>
<accession>A0A378JVZ6</accession>
<dbReference type="PROSITE" id="PS51114">
    <property type="entry name" value="FBA"/>
    <property type="match status" value="1"/>
</dbReference>
<comment type="subunit">
    <text evidence="5">Monomer.</text>
</comment>
<comment type="subcellular location">
    <subcellularLocation>
        <location evidence="5">Cytoplasm</location>
    </subcellularLocation>
</comment>
<evidence type="ECO:0000256" key="3">
    <source>
        <dbReference type="ARBA" id="ARBA00022756"/>
    </source>
</evidence>
<dbReference type="PANTHER" id="PTHR43798">
    <property type="entry name" value="MONOACYLGLYCEROL LIPASE"/>
    <property type="match status" value="1"/>
</dbReference>
<comment type="pathway">
    <text evidence="5">Cofactor biosynthesis; biotin biosynthesis.</text>
</comment>
<reference evidence="7 9" key="1">
    <citation type="submission" date="2015-11" db="EMBL/GenBank/DDBJ databases">
        <title>Genomic analysis of 38 Legionella species identifies large and diverse effector repertoires.</title>
        <authorList>
            <person name="Burstein D."/>
            <person name="Amaro F."/>
            <person name="Zusman T."/>
            <person name="Lifshitz Z."/>
            <person name="Cohen O."/>
            <person name="Gilbert J.A."/>
            <person name="Pupko T."/>
            <person name="Shuman H.A."/>
            <person name="Segal G."/>
        </authorList>
    </citation>
    <scope>NUCLEOTIDE SEQUENCE [LARGE SCALE GENOMIC DNA]</scope>
    <source>
        <strain evidence="7 9">ATCC 43877</strain>
    </source>
</reference>
<feature type="binding site" evidence="5">
    <location>
        <position position="220"/>
    </location>
    <ligand>
        <name>substrate</name>
    </ligand>
</feature>
<reference evidence="8 10" key="2">
    <citation type="submission" date="2018-06" db="EMBL/GenBank/DDBJ databases">
        <authorList>
            <consortium name="Pathogen Informatics"/>
            <person name="Doyle S."/>
        </authorList>
    </citation>
    <scope>NUCLEOTIDE SEQUENCE [LARGE SCALE GENOMIC DNA]</scope>
    <source>
        <strain evidence="8 10">NCTC12239</strain>
    </source>
</reference>
<sequence length="239" mass="27316">MNLHITNYGTGIPVVFFHGWGFDSQVWRSLIPHFEAAYQIILVDLPGFGLSAMQDWNSFKANLLSRLPAQFILAGWSLGGLFATRLAIEEPERIIKLVNITSSPRFLSEPDWPGVSKDVFAHFYQNLSQDTIKTLKEFVSLQLNKQKIHFETGALPSQCGLESGLKILEEWDLRDGLNSLNIPVCFMFGRLDPITPVKTMHYMQSIYPDFKYILFHKAAHMPFLSHTDEFIEEFSGFIL</sequence>
<dbReference type="EMBL" id="LNYN01000010">
    <property type="protein sequence ID" value="KTD38472.1"/>
    <property type="molecule type" value="Genomic_DNA"/>
</dbReference>
<dbReference type="GO" id="GO:0090499">
    <property type="term" value="F:pimelyl-[acyl-carrier protein] methyl ester esterase activity"/>
    <property type="evidence" value="ECO:0007669"/>
    <property type="project" value="UniProtKB-EC"/>
</dbReference>
<dbReference type="InterPro" id="IPR010076">
    <property type="entry name" value="BioH"/>
</dbReference>
<keyword evidence="2 5" id="KW-0963">Cytoplasm</keyword>
<dbReference type="HAMAP" id="MF_01260">
    <property type="entry name" value="Carboxylester"/>
    <property type="match status" value="1"/>
</dbReference>
<dbReference type="GO" id="GO:0005737">
    <property type="term" value="C:cytoplasm"/>
    <property type="evidence" value="ECO:0007669"/>
    <property type="project" value="UniProtKB-SubCell"/>
</dbReference>
<comment type="similarity">
    <text evidence="5">Belongs to the AB hydrolase superfamily. Carboxylesterase BioH family.</text>
</comment>
<dbReference type="Proteomes" id="UP000254040">
    <property type="component" value="Unassembled WGS sequence"/>
</dbReference>
<keyword evidence="9" id="KW-1185">Reference proteome</keyword>
<evidence type="ECO:0000256" key="4">
    <source>
        <dbReference type="ARBA" id="ARBA00022801"/>
    </source>
</evidence>
<dbReference type="STRING" id="39962.Lmor_0293"/>
<evidence type="ECO:0000256" key="1">
    <source>
        <dbReference type="ARBA" id="ARBA00022487"/>
    </source>
</evidence>
<evidence type="ECO:0000259" key="6">
    <source>
        <dbReference type="PROSITE" id="PS51114"/>
    </source>
</evidence>
<dbReference type="InterPro" id="IPR029058">
    <property type="entry name" value="AB_hydrolase_fold"/>
</dbReference>
<feature type="active site" evidence="5">
    <location>
        <position position="220"/>
    </location>
</feature>
<dbReference type="RefSeq" id="WP_028384583.1">
    <property type="nucleotide sequence ID" value="NZ_CAAAJG010000041.1"/>
</dbReference>
<dbReference type="EC" id="3.1.1.85" evidence="5"/>
<dbReference type="EMBL" id="UGOG01000001">
    <property type="protein sequence ID" value="STX62833.1"/>
    <property type="molecule type" value="Genomic_DNA"/>
</dbReference>
<evidence type="ECO:0000313" key="9">
    <source>
        <dbReference type="Proteomes" id="UP000054985"/>
    </source>
</evidence>
<feature type="active site" evidence="5">
    <location>
        <position position="192"/>
    </location>
</feature>
<name>A0A378JVZ6_9GAMM</name>
<dbReference type="PANTHER" id="PTHR43798:SF31">
    <property type="entry name" value="AB HYDROLASE SUPERFAMILY PROTEIN YCLE"/>
    <property type="match status" value="1"/>
</dbReference>
<keyword evidence="1 5" id="KW-0719">Serine esterase</keyword>
<dbReference type="InterPro" id="IPR007397">
    <property type="entry name" value="F-box-assoc_dom"/>
</dbReference>
<dbReference type="InterPro" id="IPR000073">
    <property type="entry name" value="AB_hydrolase_1"/>
</dbReference>
<comment type="function">
    <text evidence="5">The physiological role of BioH is to remove the methyl group introduced by BioC when the pimeloyl moiety is complete. It allows to synthesize pimeloyl-ACP via the fatty acid synthetic pathway through the hydrolysis of the ester bonds of pimeloyl-ACP esters.</text>
</comment>
<dbReference type="AlphaFoldDB" id="A0A378JVZ6"/>
<dbReference type="InterPro" id="IPR050266">
    <property type="entry name" value="AB_hydrolase_sf"/>
</dbReference>
<evidence type="ECO:0000313" key="7">
    <source>
        <dbReference type="EMBL" id="KTD38472.1"/>
    </source>
</evidence>
<protein>
    <recommendedName>
        <fullName evidence="5">Pimeloyl-[acyl-carrier protein] methyl ester esterase</fullName>
        <ecNumber evidence="5">3.1.1.85</ecNumber>
    </recommendedName>
    <alternativeName>
        <fullName evidence="5">Biotin synthesis protein BioH</fullName>
    </alternativeName>
    <alternativeName>
        <fullName evidence="5">Carboxylesterase BioH</fullName>
    </alternativeName>
</protein>
<evidence type="ECO:0000256" key="2">
    <source>
        <dbReference type="ARBA" id="ARBA00022490"/>
    </source>
</evidence>
<evidence type="ECO:0000256" key="5">
    <source>
        <dbReference type="HAMAP-Rule" id="MF_01260"/>
    </source>
</evidence>
<comment type="catalytic activity">
    <reaction evidence="5">
        <text>6-carboxyhexanoyl-[ACP] methyl ester + H2O = 6-carboxyhexanoyl-[ACP] + methanol + H(+)</text>
        <dbReference type="Rhea" id="RHEA:42700"/>
        <dbReference type="Rhea" id="RHEA-COMP:9955"/>
        <dbReference type="Rhea" id="RHEA-COMP:10186"/>
        <dbReference type="ChEBI" id="CHEBI:15377"/>
        <dbReference type="ChEBI" id="CHEBI:15378"/>
        <dbReference type="ChEBI" id="CHEBI:17790"/>
        <dbReference type="ChEBI" id="CHEBI:78846"/>
        <dbReference type="ChEBI" id="CHEBI:82735"/>
        <dbReference type="EC" id="3.1.1.85"/>
    </reaction>
</comment>
<dbReference type="UniPathway" id="UPA00078"/>
<feature type="binding site" evidence="5">
    <location>
        <begin position="138"/>
        <end position="142"/>
    </location>
    <ligand>
        <name>substrate</name>
    </ligand>
</feature>
<feature type="active site" description="Nucleophile" evidence="5">
    <location>
        <position position="77"/>
    </location>
</feature>
<evidence type="ECO:0000313" key="8">
    <source>
        <dbReference type="EMBL" id="STX62833.1"/>
    </source>
</evidence>